<evidence type="ECO:0000313" key="2">
    <source>
        <dbReference type="EMBL" id="GGH56451.1"/>
    </source>
</evidence>
<proteinExistence type="predicted"/>
<feature type="signal peptide" evidence="1">
    <location>
        <begin position="1"/>
        <end position="20"/>
    </location>
</feature>
<reference evidence="2" key="2">
    <citation type="submission" date="2020-09" db="EMBL/GenBank/DDBJ databases">
        <authorList>
            <person name="Sun Q."/>
            <person name="Zhou Y."/>
        </authorList>
    </citation>
    <scope>NUCLEOTIDE SEQUENCE</scope>
    <source>
        <strain evidence="2">CGMCC 1.15290</strain>
    </source>
</reference>
<dbReference type="EMBL" id="BMIB01000001">
    <property type="protein sequence ID" value="GGH56451.1"/>
    <property type="molecule type" value="Genomic_DNA"/>
</dbReference>
<dbReference type="Proteomes" id="UP000627292">
    <property type="component" value="Unassembled WGS sequence"/>
</dbReference>
<evidence type="ECO:0000256" key="1">
    <source>
        <dbReference type="SAM" id="SignalP"/>
    </source>
</evidence>
<evidence type="ECO:0008006" key="4">
    <source>
        <dbReference type="Google" id="ProtNLM"/>
    </source>
</evidence>
<keyword evidence="1" id="KW-0732">Signal</keyword>
<feature type="chain" id="PRO_5037780461" description="Beta-lactamase-inhibitor-like PepSY-like domain-containing protein" evidence="1">
    <location>
        <begin position="21"/>
        <end position="144"/>
    </location>
</feature>
<protein>
    <recommendedName>
        <fullName evidence="4">Beta-lactamase-inhibitor-like PepSY-like domain-containing protein</fullName>
    </recommendedName>
</protein>
<keyword evidence="3" id="KW-1185">Reference proteome</keyword>
<dbReference type="SUPFAM" id="SSF160574">
    <property type="entry name" value="BT0923-like"/>
    <property type="match status" value="1"/>
</dbReference>
<organism evidence="2 3">
    <name type="scientific">Filimonas zeae</name>
    <dbReference type="NCBI Taxonomy" id="1737353"/>
    <lineage>
        <taxon>Bacteria</taxon>
        <taxon>Pseudomonadati</taxon>
        <taxon>Bacteroidota</taxon>
        <taxon>Chitinophagia</taxon>
        <taxon>Chitinophagales</taxon>
        <taxon>Chitinophagaceae</taxon>
        <taxon>Filimonas</taxon>
    </lineage>
</organism>
<gene>
    <name evidence="2" type="ORF">GCM10011379_00050</name>
</gene>
<reference evidence="2" key="1">
    <citation type="journal article" date="2014" name="Int. J. Syst. Evol. Microbiol.">
        <title>Complete genome sequence of Corynebacterium casei LMG S-19264T (=DSM 44701T), isolated from a smear-ripened cheese.</title>
        <authorList>
            <consortium name="US DOE Joint Genome Institute (JGI-PGF)"/>
            <person name="Walter F."/>
            <person name="Albersmeier A."/>
            <person name="Kalinowski J."/>
            <person name="Ruckert C."/>
        </authorList>
    </citation>
    <scope>NUCLEOTIDE SEQUENCE</scope>
    <source>
        <strain evidence="2">CGMCC 1.15290</strain>
    </source>
</reference>
<evidence type="ECO:0000313" key="3">
    <source>
        <dbReference type="Proteomes" id="UP000627292"/>
    </source>
</evidence>
<name>A0A917MPI8_9BACT</name>
<dbReference type="Gene3D" id="3.10.450.360">
    <property type="match status" value="1"/>
</dbReference>
<dbReference type="RefSeq" id="WP_188949430.1">
    <property type="nucleotide sequence ID" value="NZ_BMIB01000001.1"/>
</dbReference>
<sequence length="144" mass="16573">MKNVFICAFMCVALFTTAHAQFRKTPSLVLDAFHKKYPTAEQAAWKNKDRVFQVAFIMLGVQFEAEFSETGTWLQCAQDILPVTIPDDVMYGVGKTQYKGWDVKEAAFITLPEDKTEYRLLLFKNVVQQKYLFFDPSGELRAIK</sequence>
<accession>A0A917MPI8</accession>
<dbReference type="AlphaFoldDB" id="A0A917MPI8"/>
<comment type="caution">
    <text evidence="2">The sequence shown here is derived from an EMBL/GenBank/DDBJ whole genome shotgun (WGS) entry which is preliminary data.</text>
</comment>